<accession>A0A8J6B0F0</accession>
<keyword evidence="3" id="KW-1185">Reference proteome</keyword>
<proteinExistence type="predicted"/>
<feature type="compositionally biased region" description="Basic and acidic residues" evidence="1">
    <location>
        <begin position="196"/>
        <end position="212"/>
    </location>
</feature>
<reference evidence="2" key="1">
    <citation type="submission" date="2021-05" db="EMBL/GenBank/DDBJ databases">
        <title>A free-living protist that lacks canonical eukaryotic 1 DNA replication and segregation systems.</title>
        <authorList>
            <person name="Salas-Leiva D.E."/>
            <person name="Tromer E.C."/>
            <person name="Curtis B.A."/>
            <person name="Jerlstrom-Hultqvist J."/>
            <person name="Kolisko M."/>
            <person name="Yi Z."/>
            <person name="Salas-Leiva J.S."/>
            <person name="Gallot-Lavallee L."/>
            <person name="Kops G.J.P.L."/>
            <person name="Archibald J.M."/>
            <person name="Simpson A.G.B."/>
            <person name="Roger A.J."/>
        </authorList>
    </citation>
    <scope>NUCLEOTIDE SEQUENCE</scope>
    <source>
        <strain evidence="2">BICM</strain>
    </source>
</reference>
<dbReference type="AlphaFoldDB" id="A0A8J6B0F0"/>
<organism evidence="2 3">
    <name type="scientific">Carpediemonas membranifera</name>
    <dbReference type="NCBI Taxonomy" id="201153"/>
    <lineage>
        <taxon>Eukaryota</taxon>
        <taxon>Metamonada</taxon>
        <taxon>Carpediemonas-like organisms</taxon>
        <taxon>Carpediemonas</taxon>
    </lineage>
</organism>
<dbReference type="EMBL" id="JAHDYR010000005">
    <property type="protein sequence ID" value="KAG9396635.1"/>
    <property type="molecule type" value="Genomic_DNA"/>
</dbReference>
<comment type="caution">
    <text evidence="2">The sequence shown here is derived from an EMBL/GenBank/DDBJ whole genome shotgun (WGS) entry which is preliminary data.</text>
</comment>
<protein>
    <submittedName>
        <fullName evidence="2">Uncharacterized protein</fullName>
    </submittedName>
</protein>
<sequence>MVALKPALKPYSPLGSVSLIRKTVTFSEKQNEPIHFRLTDTEWQAQFGKNYISRYKPRRAVSQLQSRHQPTKPASTFERQMLRLQLAAPVHPWPDTLLDVAGAHPMPLAYQPGEESTAHMFLAPSTGQSIEPGTKGVIMLGECSHAVDMAVEAVKEDIRSKLAAASLTMQSLTAIVQQRPRVPSLSAMRTGHRPSPRRDQPYLSRRTDESRRRAIAMRRL</sequence>
<gene>
    <name evidence="2" type="ORF">J8273_1652</name>
</gene>
<evidence type="ECO:0000313" key="2">
    <source>
        <dbReference type="EMBL" id="KAG9396635.1"/>
    </source>
</evidence>
<name>A0A8J6B0F0_9EUKA</name>
<feature type="region of interest" description="Disordered" evidence="1">
    <location>
        <begin position="181"/>
        <end position="220"/>
    </location>
</feature>
<evidence type="ECO:0000256" key="1">
    <source>
        <dbReference type="SAM" id="MobiDB-lite"/>
    </source>
</evidence>
<dbReference type="Proteomes" id="UP000717585">
    <property type="component" value="Unassembled WGS sequence"/>
</dbReference>
<evidence type="ECO:0000313" key="3">
    <source>
        <dbReference type="Proteomes" id="UP000717585"/>
    </source>
</evidence>